<feature type="region of interest" description="Disordered" evidence="1">
    <location>
        <begin position="1"/>
        <end position="26"/>
    </location>
</feature>
<evidence type="ECO:0000313" key="2">
    <source>
        <dbReference type="EMBL" id="CAD9101904.1"/>
    </source>
</evidence>
<name>A0A7S1LEJ1_NEODS</name>
<dbReference type="EMBL" id="HBGF01011540">
    <property type="protein sequence ID" value="CAD9101904.1"/>
    <property type="molecule type" value="Transcribed_RNA"/>
</dbReference>
<reference evidence="2" key="1">
    <citation type="submission" date="2021-01" db="EMBL/GenBank/DDBJ databases">
        <authorList>
            <person name="Corre E."/>
            <person name="Pelletier E."/>
            <person name="Niang G."/>
            <person name="Scheremetjew M."/>
            <person name="Finn R."/>
            <person name="Kale V."/>
            <person name="Holt S."/>
            <person name="Cochrane G."/>
            <person name="Meng A."/>
            <person name="Brown T."/>
            <person name="Cohen L."/>
        </authorList>
    </citation>
    <scope>NUCLEOTIDE SEQUENCE</scope>
    <source>
        <strain evidence="2">CCAP 1951/1</strain>
    </source>
</reference>
<evidence type="ECO:0000256" key="1">
    <source>
        <dbReference type="SAM" id="MobiDB-lite"/>
    </source>
</evidence>
<accession>A0A7S1LEJ1</accession>
<proteinExistence type="predicted"/>
<gene>
    <name evidence="2" type="ORF">NDES1114_LOCUS7686</name>
</gene>
<protein>
    <submittedName>
        <fullName evidence="2">Uncharacterized protein</fullName>
    </submittedName>
</protein>
<sequence length="104" mass="11287">MADASPAKSDGSAAAAALDEIRERREKQARDLAIRQNFRLPQTMAPPKWAGLLDAAVASKEAACAEVTGDARWIAHLRPEHDDVVGSRWLTKLNEEAPVEPVDS</sequence>
<organism evidence="2">
    <name type="scientific">Neobodo designis</name>
    <name type="common">Flagellated protozoan</name>
    <name type="synonym">Bodo designis</name>
    <dbReference type="NCBI Taxonomy" id="312471"/>
    <lineage>
        <taxon>Eukaryota</taxon>
        <taxon>Discoba</taxon>
        <taxon>Euglenozoa</taxon>
        <taxon>Kinetoplastea</taxon>
        <taxon>Metakinetoplastina</taxon>
        <taxon>Neobodonida</taxon>
        <taxon>Neobodo</taxon>
    </lineage>
</organism>
<feature type="compositionally biased region" description="Low complexity" evidence="1">
    <location>
        <begin position="1"/>
        <end position="18"/>
    </location>
</feature>
<dbReference type="AlphaFoldDB" id="A0A7S1LEJ1"/>